<gene>
    <name evidence="1" type="ORF">S01H4_39920</name>
</gene>
<name>X1D4E3_9ZZZZ</name>
<organism evidence="1">
    <name type="scientific">marine sediment metagenome</name>
    <dbReference type="NCBI Taxonomy" id="412755"/>
    <lineage>
        <taxon>unclassified sequences</taxon>
        <taxon>metagenomes</taxon>
        <taxon>ecological metagenomes</taxon>
    </lineage>
</organism>
<proteinExistence type="predicted"/>
<comment type="caution">
    <text evidence="1">The sequence shown here is derived from an EMBL/GenBank/DDBJ whole genome shotgun (WGS) entry which is preliminary data.</text>
</comment>
<feature type="non-terminal residue" evidence="1">
    <location>
        <position position="1"/>
    </location>
</feature>
<reference evidence="1" key="1">
    <citation type="journal article" date="2014" name="Front. Microbiol.">
        <title>High frequency of phylogenetically diverse reductive dehalogenase-homologous genes in deep subseafloor sedimentary metagenomes.</title>
        <authorList>
            <person name="Kawai M."/>
            <person name="Futagami T."/>
            <person name="Toyoda A."/>
            <person name="Takaki Y."/>
            <person name="Nishi S."/>
            <person name="Hori S."/>
            <person name="Arai W."/>
            <person name="Tsubouchi T."/>
            <person name="Morono Y."/>
            <person name="Uchiyama I."/>
            <person name="Ito T."/>
            <person name="Fujiyama A."/>
            <person name="Inagaki F."/>
            <person name="Takami H."/>
        </authorList>
    </citation>
    <scope>NUCLEOTIDE SEQUENCE</scope>
    <source>
        <strain evidence="1">Expedition CK06-06</strain>
    </source>
</reference>
<sequence length="240" mass="27434">FLYFNIICKNKIVGLQIAINSIDVGYTELLECVSIYYMHNYNGELFIKYNTMGYKNNIVSCIYRLYAYYLNNGDMKNAVLMYRAGHKLDTLYMIDHNALNIRQNALHTKQTNSLLSIAKRQNSLIDEQKKLINVLNDKLKTTLHKIPVSINAQYDKLIDLPDGKNVNTFNLSQDEILHTNDSSNDLSNDLSNDVSNDLSNDVPSELVQAVAIYIAINVPDDDVSYDESDDILDEDYILNE</sequence>
<dbReference type="AlphaFoldDB" id="X1D4E3"/>
<evidence type="ECO:0000313" key="1">
    <source>
        <dbReference type="EMBL" id="GAH03140.1"/>
    </source>
</evidence>
<protein>
    <submittedName>
        <fullName evidence="1">Uncharacterized protein</fullName>
    </submittedName>
</protein>
<accession>X1D4E3</accession>
<dbReference type="EMBL" id="BART01021686">
    <property type="protein sequence ID" value="GAH03140.1"/>
    <property type="molecule type" value="Genomic_DNA"/>
</dbReference>